<proteinExistence type="predicted"/>
<feature type="region of interest" description="Disordered" evidence="1">
    <location>
        <begin position="374"/>
        <end position="393"/>
    </location>
</feature>
<gene>
    <name evidence="2" type="ORF">PLEOSDRAFT_167787</name>
</gene>
<protein>
    <submittedName>
        <fullName evidence="2">Uncharacterized protein</fullName>
    </submittedName>
</protein>
<dbReference type="OrthoDB" id="2895016at2759"/>
<name>A0A067NKG7_PLEO1</name>
<evidence type="ECO:0000313" key="3">
    <source>
        <dbReference type="Proteomes" id="UP000027073"/>
    </source>
</evidence>
<organism evidence="2 3">
    <name type="scientific">Pleurotus ostreatus (strain PC15)</name>
    <name type="common">Oyster mushroom</name>
    <dbReference type="NCBI Taxonomy" id="1137138"/>
    <lineage>
        <taxon>Eukaryota</taxon>
        <taxon>Fungi</taxon>
        <taxon>Dikarya</taxon>
        <taxon>Basidiomycota</taxon>
        <taxon>Agaricomycotina</taxon>
        <taxon>Agaricomycetes</taxon>
        <taxon>Agaricomycetidae</taxon>
        <taxon>Agaricales</taxon>
        <taxon>Pleurotineae</taxon>
        <taxon>Pleurotaceae</taxon>
        <taxon>Pleurotus</taxon>
    </lineage>
</organism>
<dbReference type="AlphaFoldDB" id="A0A067NKG7"/>
<evidence type="ECO:0000313" key="2">
    <source>
        <dbReference type="EMBL" id="KDQ28404.1"/>
    </source>
</evidence>
<dbReference type="VEuPathDB" id="FungiDB:PLEOSDRAFT_167787"/>
<dbReference type="Proteomes" id="UP000027073">
    <property type="component" value="Unassembled WGS sequence"/>
</dbReference>
<evidence type="ECO:0000256" key="1">
    <source>
        <dbReference type="SAM" id="MobiDB-lite"/>
    </source>
</evidence>
<sequence length="441" mass="47782">MLAASGHALVTLANVAVRSYFGHEGGDARRSMATACGHKSEDIRVKPTKGRCMRSKYSLQALMLYDIGLVRVAVRVRSWKRTRPALGDVRVVVNVTVRAVNQSLIRTFVMTQLYTPRKSLVTVSPVGSIDDGGTKGSSMKKPTKYSGTIECFGDFLLTLSCETRKWHAVTTNIGGQMALYPATVYCPPNMFIMSSIFATNARVPLDAELSSGPVISTESRTDAVQLYEDSSNTDEEDGGHVLIAHGDLPHGKLPGLPTALTPKGERFNDLYGRPLAPVWRKRSRVPGAQYKFASKEKKSHDGDDISATAKKLKSKLSSRGSPQTKAFINQWLDGMMDICQGPGEEIETIREAHRQASLGKANTDQIVKALIASGQPREGSTNDVANAAPSKSTIRKTKGKAGAFVAAGKVPMSASDYAVVKGPFRDAPKLPRHLPIPTQWD</sequence>
<dbReference type="EMBL" id="KL198008">
    <property type="protein sequence ID" value="KDQ28404.1"/>
    <property type="molecule type" value="Genomic_DNA"/>
</dbReference>
<reference evidence="3" key="1">
    <citation type="journal article" date="2014" name="Proc. Natl. Acad. Sci. U.S.A.">
        <title>Extensive sampling of basidiomycete genomes demonstrates inadequacy of the white-rot/brown-rot paradigm for wood decay fungi.</title>
        <authorList>
            <person name="Riley R."/>
            <person name="Salamov A.A."/>
            <person name="Brown D.W."/>
            <person name="Nagy L.G."/>
            <person name="Floudas D."/>
            <person name="Held B.W."/>
            <person name="Levasseur A."/>
            <person name="Lombard V."/>
            <person name="Morin E."/>
            <person name="Otillar R."/>
            <person name="Lindquist E.A."/>
            <person name="Sun H."/>
            <person name="LaButti K.M."/>
            <person name="Schmutz J."/>
            <person name="Jabbour D."/>
            <person name="Luo H."/>
            <person name="Baker S.E."/>
            <person name="Pisabarro A.G."/>
            <person name="Walton J.D."/>
            <person name="Blanchette R.A."/>
            <person name="Henrissat B."/>
            <person name="Martin F."/>
            <person name="Cullen D."/>
            <person name="Hibbett D.S."/>
            <person name="Grigoriev I.V."/>
        </authorList>
    </citation>
    <scope>NUCLEOTIDE SEQUENCE [LARGE SCALE GENOMIC DNA]</scope>
    <source>
        <strain evidence="3">PC15</strain>
    </source>
</reference>
<dbReference type="InParanoid" id="A0A067NKG7"/>
<dbReference type="HOGENOM" id="CLU_621298_0_0_1"/>
<feature type="compositionally biased region" description="Polar residues" evidence="1">
    <location>
        <begin position="378"/>
        <end position="392"/>
    </location>
</feature>
<accession>A0A067NKG7</accession>